<evidence type="ECO:0000256" key="9">
    <source>
        <dbReference type="PROSITE-ProRule" id="PRU01373"/>
    </source>
</evidence>
<feature type="active site" description="Nucleophile" evidence="9">
    <location>
        <position position="187"/>
    </location>
</feature>
<keyword evidence="8 9" id="KW-0961">Cell wall biogenesis/degradation</keyword>
<dbReference type="GO" id="GO:0008360">
    <property type="term" value="P:regulation of cell shape"/>
    <property type="evidence" value="ECO:0007669"/>
    <property type="project" value="UniProtKB-UniRule"/>
</dbReference>
<dbReference type="OrthoDB" id="9795305at2"/>
<dbReference type="PROSITE" id="PS52029">
    <property type="entry name" value="LD_TPASE"/>
    <property type="match status" value="1"/>
</dbReference>
<dbReference type="GO" id="GO:0005576">
    <property type="term" value="C:extracellular region"/>
    <property type="evidence" value="ECO:0007669"/>
    <property type="project" value="TreeGrafter"/>
</dbReference>
<evidence type="ECO:0000313" key="12">
    <source>
        <dbReference type="Proteomes" id="UP000305887"/>
    </source>
</evidence>
<organism evidence="11 12">
    <name type="scientific">Rubellimicrobium rubrum</name>
    <dbReference type="NCBI Taxonomy" id="2585369"/>
    <lineage>
        <taxon>Bacteria</taxon>
        <taxon>Pseudomonadati</taxon>
        <taxon>Pseudomonadota</taxon>
        <taxon>Alphaproteobacteria</taxon>
        <taxon>Rhodobacterales</taxon>
        <taxon>Roseobacteraceae</taxon>
        <taxon>Rubellimicrobium</taxon>
    </lineage>
</organism>
<evidence type="ECO:0000256" key="2">
    <source>
        <dbReference type="ARBA" id="ARBA00005992"/>
    </source>
</evidence>
<gene>
    <name evidence="11" type="ORF">FHG66_02715</name>
</gene>
<protein>
    <submittedName>
        <fullName evidence="11">L,D-transpeptidase</fullName>
    </submittedName>
</protein>
<proteinExistence type="inferred from homology"/>
<dbReference type="CDD" id="cd16913">
    <property type="entry name" value="YkuD_like"/>
    <property type="match status" value="1"/>
</dbReference>
<feature type="domain" description="L,D-TPase catalytic" evidence="10">
    <location>
        <begin position="74"/>
        <end position="211"/>
    </location>
</feature>
<dbReference type="EMBL" id="VDFU01000002">
    <property type="protein sequence ID" value="TNC52538.1"/>
    <property type="molecule type" value="Genomic_DNA"/>
</dbReference>
<comment type="similarity">
    <text evidence="2">Belongs to the YkuD family.</text>
</comment>
<accession>A0A5C4N3R6</accession>
<evidence type="ECO:0000256" key="3">
    <source>
        <dbReference type="ARBA" id="ARBA00022676"/>
    </source>
</evidence>
<evidence type="ECO:0000256" key="1">
    <source>
        <dbReference type="ARBA" id="ARBA00004752"/>
    </source>
</evidence>
<dbReference type="GO" id="GO:0071555">
    <property type="term" value="P:cell wall organization"/>
    <property type="evidence" value="ECO:0007669"/>
    <property type="project" value="UniProtKB-UniRule"/>
</dbReference>
<comment type="caution">
    <text evidence="11">The sequence shown here is derived from an EMBL/GenBank/DDBJ whole genome shotgun (WGS) entry which is preliminary data.</text>
</comment>
<keyword evidence="7 9" id="KW-0573">Peptidoglycan synthesis</keyword>
<evidence type="ECO:0000256" key="5">
    <source>
        <dbReference type="ARBA" id="ARBA00022801"/>
    </source>
</evidence>
<dbReference type="Gene3D" id="2.40.440.10">
    <property type="entry name" value="L,D-transpeptidase catalytic domain-like"/>
    <property type="match status" value="1"/>
</dbReference>
<evidence type="ECO:0000256" key="6">
    <source>
        <dbReference type="ARBA" id="ARBA00022960"/>
    </source>
</evidence>
<keyword evidence="4" id="KW-0808">Transferase</keyword>
<keyword evidence="6 9" id="KW-0133">Cell shape</keyword>
<dbReference type="InterPro" id="IPR038063">
    <property type="entry name" value="Transpep_catalytic_dom"/>
</dbReference>
<dbReference type="SUPFAM" id="SSF141523">
    <property type="entry name" value="L,D-transpeptidase catalytic domain-like"/>
    <property type="match status" value="1"/>
</dbReference>
<evidence type="ECO:0000256" key="8">
    <source>
        <dbReference type="ARBA" id="ARBA00023316"/>
    </source>
</evidence>
<feature type="active site" description="Proton donor/acceptor" evidence="9">
    <location>
        <position position="171"/>
    </location>
</feature>
<dbReference type="GO" id="GO:0016757">
    <property type="term" value="F:glycosyltransferase activity"/>
    <property type="evidence" value="ECO:0007669"/>
    <property type="project" value="UniProtKB-KW"/>
</dbReference>
<dbReference type="GO" id="GO:0018104">
    <property type="term" value="P:peptidoglycan-protein cross-linking"/>
    <property type="evidence" value="ECO:0007669"/>
    <property type="project" value="TreeGrafter"/>
</dbReference>
<evidence type="ECO:0000313" key="11">
    <source>
        <dbReference type="EMBL" id="TNC52538.1"/>
    </source>
</evidence>
<dbReference type="InterPro" id="IPR005490">
    <property type="entry name" value="LD_TPept_cat_dom"/>
</dbReference>
<evidence type="ECO:0000259" key="10">
    <source>
        <dbReference type="PROSITE" id="PS52029"/>
    </source>
</evidence>
<dbReference type="UniPathway" id="UPA00219"/>
<evidence type="ECO:0000256" key="7">
    <source>
        <dbReference type="ARBA" id="ARBA00022984"/>
    </source>
</evidence>
<sequence length="300" mass="31994">MGLCAALSLTACVVAPPPEPQPEQTIDGIPVSQIVPGYERIEDNGYVLPAVPAGYLAGVNRRAVVPYRGTVAPGSIEVDPYAKFLYWVQADGTAVRYPIAVGREGRGISGSFSIARKAEWPGWTPTANMLRREPEVYGPFRNGIPGGLASPLGARALYLYRGSRDTYYRIHGTNDLSSIGSSGSAGCIRLFNQDAIDLYNRIPDGTRVVIRSREDSVRIEGPLMATRGVQLPPFYSGEGQRPPVPQAMVPDEYYGNPAAQAGVSYIPDETDIYGVDGAPLAAASPTGVEMISTSYAPAQG</sequence>
<reference evidence="11 12" key="1">
    <citation type="submission" date="2019-06" db="EMBL/GenBank/DDBJ databases">
        <title>YIM 131921 draft genome.</title>
        <authorList>
            <person name="Jiang L."/>
        </authorList>
    </citation>
    <scope>NUCLEOTIDE SEQUENCE [LARGE SCALE GENOMIC DNA]</scope>
    <source>
        <strain evidence="11 12">YIM 131921</strain>
    </source>
</reference>
<name>A0A5C4N3R6_9RHOB</name>
<comment type="pathway">
    <text evidence="1 9">Cell wall biogenesis; peptidoglycan biosynthesis.</text>
</comment>
<keyword evidence="5" id="KW-0378">Hydrolase</keyword>
<dbReference type="AlphaFoldDB" id="A0A5C4N3R6"/>
<dbReference type="PANTHER" id="PTHR30582:SF24">
    <property type="entry name" value="L,D-TRANSPEPTIDASE ERFK_SRFK-RELATED"/>
    <property type="match status" value="1"/>
</dbReference>
<dbReference type="PANTHER" id="PTHR30582">
    <property type="entry name" value="L,D-TRANSPEPTIDASE"/>
    <property type="match status" value="1"/>
</dbReference>
<keyword evidence="12" id="KW-1185">Reference proteome</keyword>
<keyword evidence="3" id="KW-0328">Glycosyltransferase</keyword>
<dbReference type="Proteomes" id="UP000305887">
    <property type="component" value="Unassembled WGS sequence"/>
</dbReference>
<dbReference type="GO" id="GO:0071972">
    <property type="term" value="F:peptidoglycan L,D-transpeptidase activity"/>
    <property type="evidence" value="ECO:0007669"/>
    <property type="project" value="TreeGrafter"/>
</dbReference>
<dbReference type="Pfam" id="PF03734">
    <property type="entry name" value="YkuD"/>
    <property type="match status" value="1"/>
</dbReference>
<evidence type="ECO:0000256" key="4">
    <source>
        <dbReference type="ARBA" id="ARBA00022679"/>
    </source>
</evidence>
<dbReference type="InterPro" id="IPR050979">
    <property type="entry name" value="LD-transpeptidase"/>
</dbReference>